<proteinExistence type="predicted"/>
<accession>A0ACC2UTA3</accession>
<organism evidence="1 2">
    <name type="scientific">Entomophthora muscae</name>
    <dbReference type="NCBI Taxonomy" id="34485"/>
    <lineage>
        <taxon>Eukaryota</taxon>
        <taxon>Fungi</taxon>
        <taxon>Fungi incertae sedis</taxon>
        <taxon>Zoopagomycota</taxon>
        <taxon>Entomophthoromycotina</taxon>
        <taxon>Entomophthoromycetes</taxon>
        <taxon>Entomophthorales</taxon>
        <taxon>Entomophthoraceae</taxon>
        <taxon>Entomophthora</taxon>
    </lineage>
</organism>
<evidence type="ECO:0000313" key="1">
    <source>
        <dbReference type="EMBL" id="KAJ9090184.1"/>
    </source>
</evidence>
<sequence length="89" mass="9935">MPAPTTEPPLDHINKLFGIVYITLTGEIDNIVSSASLWSWEVGSAHPVPTLPVPNSSKPADQDWFPDRVRGLEFSTFKILLMDLIMKFP</sequence>
<evidence type="ECO:0000313" key="2">
    <source>
        <dbReference type="Proteomes" id="UP001165960"/>
    </source>
</evidence>
<gene>
    <name evidence="1" type="ORF">DSO57_1005064</name>
</gene>
<keyword evidence="2" id="KW-1185">Reference proteome</keyword>
<dbReference type="Proteomes" id="UP001165960">
    <property type="component" value="Unassembled WGS sequence"/>
</dbReference>
<protein>
    <submittedName>
        <fullName evidence="1">Uncharacterized protein</fullName>
    </submittedName>
</protein>
<dbReference type="EMBL" id="QTSX02000013">
    <property type="protein sequence ID" value="KAJ9090184.1"/>
    <property type="molecule type" value="Genomic_DNA"/>
</dbReference>
<comment type="caution">
    <text evidence="1">The sequence shown here is derived from an EMBL/GenBank/DDBJ whole genome shotgun (WGS) entry which is preliminary data.</text>
</comment>
<reference evidence="1" key="1">
    <citation type="submission" date="2022-04" db="EMBL/GenBank/DDBJ databases">
        <title>Genome of the entomopathogenic fungus Entomophthora muscae.</title>
        <authorList>
            <person name="Elya C."/>
            <person name="Lovett B.R."/>
            <person name="Lee E."/>
            <person name="Macias A.M."/>
            <person name="Hajek A.E."/>
            <person name="De Bivort B.L."/>
            <person name="Kasson M.T."/>
            <person name="De Fine Licht H.H."/>
            <person name="Stajich J.E."/>
        </authorList>
    </citation>
    <scope>NUCLEOTIDE SEQUENCE</scope>
    <source>
        <strain evidence="1">Berkeley</strain>
    </source>
</reference>
<name>A0ACC2UTA3_9FUNG</name>